<accession>A0A8J7HU51</accession>
<dbReference type="InterPro" id="IPR045275">
    <property type="entry name" value="MscS_archaea/bacteria_type"/>
</dbReference>
<feature type="transmembrane region" description="Helical" evidence="1">
    <location>
        <begin position="67"/>
        <end position="87"/>
    </location>
</feature>
<dbReference type="Pfam" id="PF00924">
    <property type="entry name" value="MS_channel_2nd"/>
    <property type="match status" value="1"/>
</dbReference>
<keyword evidence="4" id="KW-1185">Reference proteome</keyword>
<dbReference type="SUPFAM" id="SSF82861">
    <property type="entry name" value="Mechanosensitive channel protein MscS (YggB), transmembrane region"/>
    <property type="match status" value="1"/>
</dbReference>
<dbReference type="GO" id="GO:0016020">
    <property type="term" value="C:membrane"/>
    <property type="evidence" value="ECO:0007669"/>
    <property type="project" value="InterPro"/>
</dbReference>
<reference evidence="3 4" key="1">
    <citation type="journal article" date="2021" name="Int. J. Syst. Evol. Microbiol.">
        <title>Amazonocrinis nigriterrae gen. nov., sp. nov., Atlanticothrix silvestris gen. nov., sp. nov. and Dendronalium phyllosphericum gen. nov., sp. nov., nostocacean cyanobacteria from Brazilian environments.</title>
        <authorList>
            <person name="Alvarenga D.O."/>
            <person name="Andreote A.P.D."/>
            <person name="Branco L.H.Z."/>
            <person name="Delbaje E."/>
            <person name="Cruz R.B."/>
            <person name="Varani A.M."/>
            <person name="Fiore M.F."/>
        </authorList>
    </citation>
    <scope>NUCLEOTIDE SEQUENCE [LARGE SCALE GENOMIC DNA]</scope>
    <source>
        <strain evidence="3 4">CENA67</strain>
    </source>
</reference>
<dbReference type="InterPro" id="IPR006685">
    <property type="entry name" value="MscS_channel_2nd"/>
</dbReference>
<protein>
    <submittedName>
        <fullName evidence="3">Mechanosensitive ion channel</fullName>
    </submittedName>
</protein>
<sequence length="546" mass="63316">MLKELLLFKVNTWAFFASSLLITITGVNTWAFVASRLLIGITGAIFIYFILFYLLRSIFRKFERDIALVTLNVSAYPALATFILSVLKFTFESLPSVKVIDSFENIITAGLIASISYWIVQLFIQVFIYYLKEYTQQTEAMWDNVLLPLLEAVVPIVIYLIAIVFILRSFGVDLTGIWVALGGATFVIGFAAQGILANFFSGVVLLIDTPFQFGDVLRLEDGSIAMLKKIGVRVTQLYVPDKHYNIYIPNSNLQSQNIINLSRPTAYYHHSTQVEVLVEYDIYEAKQIIEKIILAHPDTLGSIDKKLEIVDSYYQLEELKKQQEIGKLRLVAEQEVNSKLEEIQIGLETLAVTLQFAEKGGFFQDEIDNVQQEYRNILALIGLEAIVENQNNRTIFNLQEIKFHDSLIELVRKWYRIWIRDPNLLDNDSYMISEEWERKLNLLKRRAQRLYQKISNPQSEETRIDDYVMELNRWVRERFKEPRQKWQDPQVLIKGTNHGGDGNTYAEFKLNFFVDDITLENGRRGERVSSQIYQEVLQYLKSKNVR</sequence>
<evidence type="ECO:0000313" key="3">
    <source>
        <dbReference type="EMBL" id="MBH8563522.1"/>
    </source>
</evidence>
<feature type="transmembrane region" description="Helical" evidence="1">
    <location>
        <begin position="37"/>
        <end position="55"/>
    </location>
</feature>
<dbReference type="InterPro" id="IPR010920">
    <property type="entry name" value="LSM_dom_sf"/>
</dbReference>
<dbReference type="PANTHER" id="PTHR30221">
    <property type="entry name" value="SMALL-CONDUCTANCE MECHANOSENSITIVE CHANNEL"/>
    <property type="match status" value="1"/>
</dbReference>
<gene>
    <name evidence="3" type="ORF">I8748_15225</name>
</gene>
<dbReference type="Gene3D" id="1.10.287.1260">
    <property type="match status" value="1"/>
</dbReference>
<dbReference type="EMBL" id="JAECZC010000026">
    <property type="protein sequence ID" value="MBH8563522.1"/>
    <property type="molecule type" value="Genomic_DNA"/>
</dbReference>
<feature type="domain" description="Mechanosensitive ion channel MscS" evidence="2">
    <location>
        <begin position="195"/>
        <end position="263"/>
    </location>
</feature>
<evidence type="ECO:0000259" key="2">
    <source>
        <dbReference type="Pfam" id="PF00924"/>
    </source>
</evidence>
<evidence type="ECO:0000313" key="4">
    <source>
        <dbReference type="Proteomes" id="UP000632766"/>
    </source>
</evidence>
<organism evidence="3 4">
    <name type="scientific">Amazonocrinis nigriterrae CENA67</name>
    <dbReference type="NCBI Taxonomy" id="2794033"/>
    <lineage>
        <taxon>Bacteria</taxon>
        <taxon>Bacillati</taxon>
        <taxon>Cyanobacteriota</taxon>
        <taxon>Cyanophyceae</taxon>
        <taxon>Nostocales</taxon>
        <taxon>Nostocaceae</taxon>
        <taxon>Amazonocrinis</taxon>
        <taxon>Amazonocrinis nigriterrae</taxon>
    </lineage>
</organism>
<dbReference type="InterPro" id="IPR011014">
    <property type="entry name" value="MscS_channel_TM-2"/>
</dbReference>
<comment type="caution">
    <text evidence="3">The sequence shown here is derived from an EMBL/GenBank/DDBJ whole genome shotgun (WGS) entry which is preliminary data.</text>
</comment>
<proteinExistence type="predicted"/>
<feature type="transmembrane region" description="Helical" evidence="1">
    <location>
        <begin position="12"/>
        <end position="31"/>
    </location>
</feature>
<feature type="transmembrane region" description="Helical" evidence="1">
    <location>
        <begin position="177"/>
        <end position="207"/>
    </location>
</feature>
<keyword evidence="1" id="KW-0812">Transmembrane</keyword>
<feature type="transmembrane region" description="Helical" evidence="1">
    <location>
        <begin position="107"/>
        <end position="131"/>
    </location>
</feature>
<name>A0A8J7HU51_9NOST</name>
<dbReference type="SUPFAM" id="SSF50182">
    <property type="entry name" value="Sm-like ribonucleoproteins"/>
    <property type="match status" value="1"/>
</dbReference>
<dbReference type="RefSeq" id="WP_198125398.1">
    <property type="nucleotide sequence ID" value="NZ_JAECZC010000026.1"/>
</dbReference>
<dbReference type="GO" id="GO:0008381">
    <property type="term" value="F:mechanosensitive monoatomic ion channel activity"/>
    <property type="evidence" value="ECO:0007669"/>
    <property type="project" value="InterPro"/>
</dbReference>
<keyword evidence="1" id="KW-0472">Membrane</keyword>
<evidence type="ECO:0000256" key="1">
    <source>
        <dbReference type="SAM" id="Phobius"/>
    </source>
</evidence>
<feature type="transmembrane region" description="Helical" evidence="1">
    <location>
        <begin position="152"/>
        <end position="171"/>
    </location>
</feature>
<dbReference type="PANTHER" id="PTHR30221:SF1">
    <property type="entry name" value="SMALL-CONDUCTANCE MECHANOSENSITIVE CHANNEL"/>
    <property type="match status" value="1"/>
</dbReference>
<keyword evidence="1" id="KW-1133">Transmembrane helix</keyword>
<dbReference type="Proteomes" id="UP000632766">
    <property type="component" value="Unassembled WGS sequence"/>
</dbReference>
<dbReference type="AlphaFoldDB" id="A0A8J7HU51"/>